<dbReference type="PANTHER" id="PTHR15319:SF1">
    <property type="entry name" value="TATA BOX-BINDING PROTEIN-ASSOCIATED FACTOR RNA POLYMERASE I SUBUNIT C"/>
    <property type="match status" value="1"/>
</dbReference>
<sequence length="320" mass="36296">MGSDEGDVFLSKERFFSRILKLLVQPIHNLGAYKCSSSIEFGYVMAYSLYSIHWYCVKYDESQARPVLCYLGAKQFKGCSIVSASWSPHLPGECLVLLENGEIFLFDMNQRHCSRFRGCKVKVSWDGQGNSVNKTWLGCEFGWRIGVFVVARSDGVFVITGSSGKCSVRSLLEVESLNMAGREEFVGFVKAGSDGFRFILASPSYLFLCDQRSGVPLLKWQHHVEKPCFMDVYSLSDLGVRTEESTISCVIVGSFWNAQSQMFCYGPSPYVVKDPSSLYVWELPHKLLLPAGKCRCGDCVNREVKMKEYLPEWIDWQKKR</sequence>
<evidence type="ECO:0000313" key="2">
    <source>
        <dbReference type="Proteomes" id="UP000489600"/>
    </source>
</evidence>
<reference evidence="1" key="1">
    <citation type="submission" date="2019-07" db="EMBL/GenBank/DDBJ databases">
        <authorList>
            <person name="Dittberner H."/>
        </authorList>
    </citation>
    <scope>NUCLEOTIDE SEQUENCE [LARGE SCALE GENOMIC DNA]</scope>
</reference>
<evidence type="ECO:0008006" key="3">
    <source>
        <dbReference type="Google" id="ProtNLM"/>
    </source>
</evidence>
<dbReference type="GO" id="GO:0001164">
    <property type="term" value="F:RNA polymerase I core promoter sequence-specific DNA binding"/>
    <property type="evidence" value="ECO:0007669"/>
    <property type="project" value="TreeGrafter"/>
</dbReference>
<proteinExistence type="predicted"/>
<name>A0A565AUZ7_9BRAS</name>
<gene>
    <name evidence="1" type="ORF">ANE_LOCUS3666</name>
</gene>
<protein>
    <recommendedName>
        <fullName evidence="3">DUF295 domain-containing protein</fullName>
    </recommendedName>
</protein>
<dbReference type="AlphaFoldDB" id="A0A565AUZ7"/>
<accession>A0A565AUZ7</accession>
<dbReference type="OrthoDB" id="2382881at2759"/>
<comment type="caution">
    <text evidence="1">The sequence shown here is derived from an EMBL/GenBank/DDBJ whole genome shotgun (WGS) entry which is preliminary data.</text>
</comment>
<organism evidence="1 2">
    <name type="scientific">Arabis nemorensis</name>
    <dbReference type="NCBI Taxonomy" id="586526"/>
    <lineage>
        <taxon>Eukaryota</taxon>
        <taxon>Viridiplantae</taxon>
        <taxon>Streptophyta</taxon>
        <taxon>Embryophyta</taxon>
        <taxon>Tracheophyta</taxon>
        <taxon>Spermatophyta</taxon>
        <taxon>Magnoliopsida</taxon>
        <taxon>eudicotyledons</taxon>
        <taxon>Gunneridae</taxon>
        <taxon>Pentapetalae</taxon>
        <taxon>rosids</taxon>
        <taxon>malvids</taxon>
        <taxon>Brassicales</taxon>
        <taxon>Brassicaceae</taxon>
        <taxon>Arabideae</taxon>
        <taxon>Arabis</taxon>
    </lineage>
</organism>
<dbReference type="Proteomes" id="UP000489600">
    <property type="component" value="Unassembled WGS sequence"/>
</dbReference>
<evidence type="ECO:0000313" key="1">
    <source>
        <dbReference type="EMBL" id="VVA93221.1"/>
    </source>
</evidence>
<keyword evidence="2" id="KW-1185">Reference proteome</keyword>
<dbReference type="InterPro" id="IPR038801">
    <property type="entry name" value="TAF1C"/>
</dbReference>
<dbReference type="EMBL" id="CABITT030000001">
    <property type="protein sequence ID" value="VVA93221.1"/>
    <property type="molecule type" value="Genomic_DNA"/>
</dbReference>
<dbReference type="PANTHER" id="PTHR15319">
    <property type="entry name" value="TATA BOX-BINDING PROTEIN ASSOCIATED FACTOR RNA POLYMERASE I SUBUNIT C"/>
    <property type="match status" value="1"/>
</dbReference>
<dbReference type="GO" id="GO:0001650">
    <property type="term" value="C:fibrillar center"/>
    <property type="evidence" value="ECO:0007669"/>
    <property type="project" value="TreeGrafter"/>
</dbReference>